<dbReference type="PROSITE" id="PS51257">
    <property type="entry name" value="PROKAR_LIPOPROTEIN"/>
    <property type="match status" value="1"/>
</dbReference>
<dbReference type="STRING" id="908615.SAMN05421540_10388"/>
<dbReference type="EMBL" id="FNQF01000003">
    <property type="protein sequence ID" value="SEA08744.1"/>
    <property type="molecule type" value="Genomic_DNA"/>
</dbReference>
<evidence type="ECO:0000313" key="2">
    <source>
        <dbReference type="Proteomes" id="UP000198820"/>
    </source>
</evidence>
<sequence length="136" mass="15407">MKPHYILFIFSVLLFTSCSNTVEFPVSDIIPAAEAKAVVKKDNNENYQIKLEIDNLTEPDRLNPPKKYYVFWAETEHGSQNLGQIKVKEAMLSSKKYAELETSTPHKPLRLVISAEDEVDKASPGTFTVLEANVEY</sequence>
<accession>A0A1H3YCK7</accession>
<organism evidence="1 2">
    <name type="scientific">Psychroflexus halocasei</name>
    <dbReference type="NCBI Taxonomy" id="908615"/>
    <lineage>
        <taxon>Bacteria</taxon>
        <taxon>Pseudomonadati</taxon>
        <taxon>Bacteroidota</taxon>
        <taxon>Flavobacteriia</taxon>
        <taxon>Flavobacteriales</taxon>
        <taxon>Flavobacteriaceae</taxon>
        <taxon>Psychroflexus</taxon>
    </lineage>
</organism>
<reference evidence="1 2" key="1">
    <citation type="submission" date="2016-10" db="EMBL/GenBank/DDBJ databases">
        <authorList>
            <person name="de Groot N.N."/>
        </authorList>
    </citation>
    <scope>NUCLEOTIDE SEQUENCE [LARGE SCALE GENOMIC DNA]</scope>
    <source>
        <strain evidence="1 2">DSM 23581</strain>
    </source>
</reference>
<protein>
    <recommendedName>
        <fullName evidence="3">Lipoprotein</fullName>
    </recommendedName>
</protein>
<gene>
    <name evidence="1" type="ORF">SAMN05421540_10388</name>
</gene>
<proteinExistence type="predicted"/>
<name>A0A1H3YCK7_9FLAO</name>
<evidence type="ECO:0000313" key="1">
    <source>
        <dbReference type="EMBL" id="SEA08744.1"/>
    </source>
</evidence>
<evidence type="ECO:0008006" key="3">
    <source>
        <dbReference type="Google" id="ProtNLM"/>
    </source>
</evidence>
<keyword evidence="2" id="KW-1185">Reference proteome</keyword>
<dbReference type="AlphaFoldDB" id="A0A1H3YCK7"/>
<dbReference type="Proteomes" id="UP000198820">
    <property type="component" value="Unassembled WGS sequence"/>
</dbReference>